<name>A0A363NQ52_9SPHI</name>
<protein>
    <submittedName>
        <fullName evidence="1">Uncharacterized protein</fullName>
    </submittedName>
</protein>
<reference evidence="1 2" key="1">
    <citation type="submission" date="2018-04" db="EMBL/GenBank/DDBJ databases">
        <title>Sphingobacterium sp. M46 Genome.</title>
        <authorList>
            <person name="Cheng J."/>
            <person name="Li Y."/>
        </authorList>
    </citation>
    <scope>NUCLEOTIDE SEQUENCE [LARGE SCALE GENOMIC DNA]</scope>
    <source>
        <strain evidence="1 2">M46</strain>
    </source>
</reference>
<dbReference type="Proteomes" id="UP000250831">
    <property type="component" value="Unassembled WGS sequence"/>
</dbReference>
<dbReference type="RefSeq" id="WP_108635233.1">
    <property type="nucleotide sequence ID" value="NZ_QCXX01000005.1"/>
</dbReference>
<dbReference type="EMBL" id="QCXX01000005">
    <property type="protein sequence ID" value="PUV22898.1"/>
    <property type="molecule type" value="Genomic_DNA"/>
</dbReference>
<dbReference type="OrthoDB" id="708432at2"/>
<proteinExistence type="predicted"/>
<evidence type="ECO:0000313" key="1">
    <source>
        <dbReference type="EMBL" id="PUV22898.1"/>
    </source>
</evidence>
<sequence>MKTIYEDLLHLDRPFYEIHEDSYDPLKCIESFWDNYPLATIREYFYALDLKCQTLRSVAKNKPEPVKQTLSLADILRALMAYFLIHSRQIDTDQIKLSTLEVNMQEIQLTKKIHDFFQSINHTNT</sequence>
<organism evidence="1 2">
    <name type="scientific">Sphingobacterium athyrii</name>
    <dbReference type="NCBI Taxonomy" id="2152717"/>
    <lineage>
        <taxon>Bacteria</taxon>
        <taxon>Pseudomonadati</taxon>
        <taxon>Bacteroidota</taxon>
        <taxon>Sphingobacteriia</taxon>
        <taxon>Sphingobacteriales</taxon>
        <taxon>Sphingobacteriaceae</taxon>
        <taxon>Sphingobacterium</taxon>
    </lineage>
</organism>
<gene>
    <name evidence="1" type="ORF">DCO56_18415</name>
</gene>
<accession>A0A363NQ52</accession>
<evidence type="ECO:0000313" key="2">
    <source>
        <dbReference type="Proteomes" id="UP000250831"/>
    </source>
</evidence>
<comment type="caution">
    <text evidence="1">The sequence shown here is derived from an EMBL/GenBank/DDBJ whole genome shotgun (WGS) entry which is preliminary data.</text>
</comment>
<dbReference type="AlphaFoldDB" id="A0A363NQ52"/>
<keyword evidence="2" id="KW-1185">Reference proteome</keyword>